<evidence type="ECO:0000313" key="1">
    <source>
        <dbReference type="EMBL" id="QJA48748.1"/>
    </source>
</evidence>
<dbReference type="EMBL" id="MT142235">
    <property type="protein sequence ID" value="QJA76638.1"/>
    <property type="molecule type" value="Genomic_DNA"/>
</dbReference>
<accession>A0A6H1ZMK9</accession>
<reference evidence="1" key="1">
    <citation type="submission" date="2020-03" db="EMBL/GenBank/DDBJ databases">
        <title>The deep terrestrial virosphere.</title>
        <authorList>
            <person name="Holmfeldt K."/>
            <person name="Nilsson E."/>
            <person name="Simone D."/>
            <person name="Lopez-Fernandez M."/>
            <person name="Wu X."/>
            <person name="de Brujin I."/>
            <person name="Lundin D."/>
            <person name="Andersson A."/>
            <person name="Bertilsson S."/>
            <person name="Dopson M."/>
        </authorList>
    </citation>
    <scope>NUCLEOTIDE SEQUENCE</scope>
    <source>
        <strain evidence="2">MM415A01474</strain>
        <strain evidence="1">TM448A01146</strain>
        <strain evidence="3">TM448B01392</strain>
    </source>
</reference>
<evidence type="ECO:0000313" key="3">
    <source>
        <dbReference type="EMBL" id="QJH98757.1"/>
    </source>
</evidence>
<name>A0A6H1ZMK9_9ZZZZ</name>
<dbReference type="EMBL" id="MT144751">
    <property type="protein sequence ID" value="QJH98757.1"/>
    <property type="molecule type" value="Genomic_DNA"/>
</dbReference>
<sequence>MYRQPIKFKADNDKVFDVKVVKTNIRKFVLILMSEGKEVKEIKVRKNSPKLVFSDQQKET</sequence>
<organism evidence="1">
    <name type="scientific">viral metagenome</name>
    <dbReference type="NCBI Taxonomy" id="1070528"/>
    <lineage>
        <taxon>unclassified sequences</taxon>
        <taxon>metagenomes</taxon>
        <taxon>organismal metagenomes</taxon>
    </lineage>
</organism>
<evidence type="ECO:0000313" key="2">
    <source>
        <dbReference type="EMBL" id="QJA76638.1"/>
    </source>
</evidence>
<dbReference type="EMBL" id="MT144101">
    <property type="protein sequence ID" value="QJA48748.1"/>
    <property type="molecule type" value="Genomic_DNA"/>
</dbReference>
<proteinExistence type="predicted"/>
<protein>
    <submittedName>
        <fullName evidence="1">Uncharacterized protein</fullName>
    </submittedName>
</protein>
<gene>
    <name evidence="2" type="ORF">MM415A01474_0007</name>
    <name evidence="1" type="ORF">TM448A01146_0019</name>
    <name evidence="3" type="ORF">TM448B01392_0018</name>
</gene>
<dbReference type="AlphaFoldDB" id="A0A6H1ZMK9"/>